<comment type="caution">
    <text evidence="1">The sequence shown here is derived from an EMBL/GenBank/DDBJ whole genome shotgun (WGS) entry which is preliminary data.</text>
</comment>
<name>A0ABR0Q2N2_GOSAR</name>
<dbReference type="InterPro" id="IPR021109">
    <property type="entry name" value="Peptidase_aspartic_dom_sf"/>
</dbReference>
<dbReference type="EMBL" id="JARKNE010000005">
    <property type="protein sequence ID" value="KAK5833405.1"/>
    <property type="molecule type" value="Genomic_DNA"/>
</dbReference>
<dbReference type="Gene3D" id="2.40.70.10">
    <property type="entry name" value="Acid Proteases"/>
    <property type="match status" value="1"/>
</dbReference>
<dbReference type="Proteomes" id="UP001358586">
    <property type="component" value="Chromosome 5"/>
</dbReference>
<organism evidence="1 2">
    <name type="scientific">Gossypium arboreum</name>
    <name type="common">Tree cotton</name>
    <name type="synonym">Gossypium nanking</name>
    <dbReference type="NCBI Taxonomy" id="29729"/>
    <lineage>
        <taxon>Eukaryota</taxon>
        <taxon>Viridiplantae</taxon>
        <taxon>Streptophyta</taxon>
        <taxon>Embryophyta</taxon>
        <taxon>Tracheophyta</taxon>
        <taxon>Spermatophyta</taxon>
        <taxon>Magnoliopsida</taxon>
        <taxon>eudicotyledons</taxon>
        <taxon>Gunneridae</taxon>
        <taxon>Pentapetalae</taxon>
        <taxon>rosids</taxon>
        <taxon>malvids</taxon>
        <taxon>Malvales</taxon>
        <taxon>Malvaceae</taxon>
        <taxon>Malvoideae</taxon>
        <taxon>Gossypium</taxon>
    </lineage>
</organism>
<dbReference type="CDD" id="cd00303">
    <property type="entry name" value="retropepsin_like"/>
    <property type="match status" value="1"/>
</dbReference>
<dbReference type="Pfam" id="PF13650">
    <property type="entry name" value="Asp_protease_2"/>
    <property type="match status" value="1"/>
</dbReference>
<dbReference type="PANTHER" id="PTHR33067:SF35">
    <property type="entry name" value="ASPARTIC PEPTIDASE DDI1-TYPE DOMAIN-CONTAINING PROTEIN"/>
    <property type="match status" value="1"/>
</dbReference>
<dbReference type="PANTHER" id="PTHR33067">
    <property type="entry name" value="RNA-DIRECTED DNA POLYMERASE-RELATED"/>
    <property type="match status" value="1"/>
</dbReference>
<reference evidence="1 2" key="1">
    <citation type="submission" date="2023-03" db="EMBL/GenBank/DDBJ databases">
        <title>WGS of Gossypium arboreum.</title>
        <authorList>
            <person name="Yu D."/>
        </authorList>
    </citation>
    <scope>NUCLEOTIDE SEQUENCE [LARGE SCALE GENOMIC DNA]</scope>
    <source>
        <tissue evidence="1">Leaf</tissue>
    </source>
</reference>
<gene>
    <name evidence="1" type="ORF">PVK06_017230</name>
</gene>
<evidence type="ECO:0000313" key="1">
    <source>
        <dbReference type="EMBL" id="KAK5833405.1"/>
    </source>
</evidence>
<accession>A0ABR0Q2N2</accession>
<evidence type="ECO:0000313" key="2">
    <source>
        <dbReference type="Proteomes" id="UP001358586"/>
    </source>
</evidence>
<protein>
    <submittedName>
        <fullName evidence="1">Uncharacterized protein</fullName>
    </submittedName>
</protein>
<keyword evidence="2" id="KW-1185">Reference proteome</keyword>
<proteinExistence type="predicted"/>
<sequence length="339" mass="38300">MPNAMKFLKELLVNKKKLDEASHVELNAVCSVILQNKLPNKLKDPGIFTIPCLIGSLDVNYALADLGASINVMPYKMFNQLGLEKPKQTRMSIQLADKTIRFPRGIIEDVLVKVDKFIFFIDFIVLDIEEDSNTPLILGRPFLAIAKTIIDVGTGELTLRVGDKTITLQARNSGSTSGIEGDHLNYSTKPNNMVPLTLQKMSLKEAHESFSSNSRELVYEDRRLQIKELDEWRTHKPRTPDKPKLCQYEPDTSPNQLKVGDKVLLDVANPHIVSATPNKEIPIMVLSIFPFDTVEVSHPKFGTFKVNNTRLKPYFDEIDSKNEENKLLKPPWLFNGEVS</sequence>
<dbReference type="SUPFAM" id="SSF50630">
    <property type="entry name" value="Acid proteases"/>
    <property type="match status" value="1"/>
</dbReference>